<feature type="non-terminal residue" evidence="10">
    <location>
        <position position="1"/>
    </location>
</feature>
<keyword evidence="3" id="KW-0808">Transferase</keyword>
<reference evidence="10" key="1">
    <citation type="journal article" date="2019" name="Sci. Rep.">
        <title>Draft genome of Tanacetum cinerariifolium, the natural source of mosquito coil.</title>
        <authorList>
            <person name="Yamashiro T."/>
            <person name="Shiraishi A."/>
            <person name="Satake H."/>
            <person name="Nakayama K."/>
        </authorList>
    </citation>
    <scope>NUCLEOTIDE SEQUENCE</scope>
</reference>
<evidence type="ECO:0000256" key="4">
    <source>
        <dbReference type="ARBA" id="ARBA00022741"/>
    </source>
</evidence>
<dbReference type="Gene3D" id="3.30.200.20">
    <property type="entry name" value="Phosphorylase Kinase, domain 1"/>
    <property type="match status" value="1"/>
</dbReference>
<feature type="non-terminal residue" evidence="10">
    <location>
        <position position="113"/>
    </location>
</feature>
<organism evidence="10">
    <name type="scientific">Tanacetum cinerariifolium</name>
    <name type="common">Dalmatian daisy</name>
    <name type="synonym">Chrysanthemum cinerariifolium</name>
    <dbReference type="NCBI Taxonomy" id="118510"/>
    <lineage>
        <taxon>Eukaryota</taxon>
        <taxon>Viridiplantae</taxon>
        <taxon>Streptophyta</taxon>
        <taxon>Embryophyta</taxon>
        <taxon>Tracheophyta</taxon>
        <taxon>Spermatophyta</taxon>
        <taxon>Magnoliopsida</taxon>
        <taxon>eudicotyledons</taxon>
        <taxon>Gunneridae</taxon>
        <taxon>Pentapetalae</taxon>
        <taxon>asterids</taxon>
        <taxon>campanulids</taxon>
        <taxon>Asterales</taxon>
        <taxon>Asteraceae</taxon>
        <taxon>Asteroideae</taxon>
        <taxon>Anthemideae</taxon>
        <taxon>Anthemidinae</taxon>
        <taxon>Tanacetum</taxon>
    </lineage>
</organism>
<dbReference type="Pfam" id="PF00069">
    <property type="entry name" value="Pkinase"/>
    <property type="match status" value="1"/>
</dbReference>
<evidence type="ECO:0000256" key="8">
    <source>
        <dbReference type="ARBA" id="ARBA00048679"/>
    </source>
</evidence>
<evidence type="ECO:0000256" key="1">
    <source>
        <dbReference type="ARBA" id="ARBA00012513"/>
    </source>
</evidence>
<dbReference type="EC" id="2.7.11.1" evidence="1"/>
<evidence type="ECO:0000259" key="9">
    <source>
        <dbReference type="PROSITE" id="PS50011"/>
    </source>
</evidence>
<gene>
    <name evidence="10" type="ORF">Tci_869772</name>
</gene>
<dbReference type="InterPro" id="IPR000719">
    <property type="entry name" value="Prot_kinase_dom"/>
</dbReference>
<dbReference type="PANTHER" id="PTHR45637">
    <property type="entry name" value="FLIPPASE KINASE 1-RELATED"/>
    <property type="match status" value="1"/>
</dbReference>
<dbReference type="GO" id="GO:0005524">
    <property type="term" value="F:ATP binding"/>
    <property type="evidence" value="ECO:0007669"/>
    <property type="project" value="UniProtKB-KW"/>
</dbReference>
<comment type="caution">
    <text evidence="10">The sequence shown here is derived from an EMBL/GenBank/DDBJ whole genome shotgun (WGS) entry which is preliminary data.</text>
</comment>
<dbReference type="InterPro" id="IPR011009">
    <property type="entry name" value="Kinase-like_dom_sf"/>
</dbReference>
<name>A0A699SJQ9_TANCI</name>
<proteinExistence type="predicted"/>
<dbReference type="PROSITE" id="PS50011">
    <property type="entry name" value="PROTEIN_KINASE_DOM"/>
    <property type="match status" value="1"/>
</dbReference>
<dbReference type="GO" id="GO:0004674">
    <property type="term" value="F:protein serine/threonine kinase activity"/>
    <property type="evidence" value="ECO:0007669"/>
    <property type="project" value="UniProtKB-KW"/>
</dbReference>
<sequence>AVFAAKVMDRRELASRNKEGRSRTEREILEVLDHLFLPILYAAIETPKWKRRRKKKPGNQTGLQFVAEPVDVRSVSFMGTHEYLAPKIVSGEGHGSAVDWWTLGIFMFELFYG</sequence>
<dbReference type="AlphaFoldDB" id="A0A699SJQ9"/>
<keyword evidence="4" id="KW-0547">Nucleotide-binding</keyword>
<feature type="domain" description="Protein kinase" evidence="9">
    <location>
        <begin position="1"/>
        <end position="113"/>
    </location>
</feature>
<protein>
    <recommendedName>
        <fullName evidence="1">non-specific serine/threonine protein kinase</fullName>
        <ecNumber evidence="1">2.7.11.1</ecNumber>
    </recommendedName>
</protein>
<evidence type="ECO:0000313" key="10">
    <source>
        <dbReference type="EMBL" id="GFC97802.1"/>
    </source>
</evidence>
<dbReference type="EMBL" id="BKCJ011168317">
    <property type="protein sequence ID" value="GFC97802.1"/>
    <property type="molecule type" value="Genomic_DNA"/>
</dbReference>
<evidence type="ECO:0000256" key="5">
    <source>
        <dbReference type="ARBA" id="ARBA00022777"/>
    </source>
</evidence>
<evidence type="ECO:0000256" key="2">
    <source>
        <dbReference type="ARBA" id="ARBA00022527"/>
    </source>
</evidence>
<dbReference type="SUPFAM" id="SSF56112">
    <property type="entry name" value="Protein kinase-like (PK-like)"/>
    <property type="match status" value="1"/>
</dbReference>
<keyword evidence="5 10" id="KW-0418">Kinase</keyword>
<comment type="catalytic activity">
    <reaction evidence="8">
        <text>L-seryl-[protein] + ATP = O-phospho-L-seryl-[protein] + ADP + H(+)</text>
        <dbReference type="Rhea" id="RHEA:17989"/>
        <dbReference type="Rhea" id="RHEA-COMP:9863"/>
        <dbReference type="Rhea" id="RHEA-COMP:11604"/>
        <dbReference type="ChEBI" id="CHEBI:15378"/>
        <dbReference type="ChEBI" id="CHEBI:29999"/>
        <dbReference type="ChEBI" id="CHEBI:30616"/>
        <dbReference type="ChEBI" id="CHEBI:83421"/>
        <dbReference type="ChEBI" id="CHEBI:456216"/>
        <dbReference type="EC" id="2.7.11.1"/>
    </reaction>
</comment>
<accession>A0A699SJQ9</accession>
<keyword evidence="2" id="KW-0723">Serine/threonine-protein kinase</keyword>
<dbReference type="Gene3D" id="1.10.510.10">
    <property type="entry name" value="Transferase(Phosphotransferase) domain 1"/>
    <property type="match status" value="1"/>
</dbReference>
<evidence type="ECO:0000256" key="6">
    <source>
        <dbReference type="ARBA" id="ARBA00022840"/>
    </source>
</evidence>
<keyword evidence="6" id="KW-0067">ATP-binding</keyword>
<evidence type="ECO:0000256" key="7">
    <source>
        <dbReference type="ARBA" id="ARBA00047899"/>
    </source>
</evidence>
<comment type="catalytic activity">
    <reaction evidence="7">
        <text>L-threonyl-[protein] + ATP = O-phospho-L-threonyl-[protein] + ADP + H(+)</text>
        <dbReference type="Rhea" id="RHEA:46608"/>
        <dbReference type="Rhea" id="RHEA-COMP:11060"/>
        <dbReference type="Rhea" id="RHEA-COMP:11605"/>
        <dbReference type="ChEBI" id="CHEBI:15378"/>
        <dbReference type="ChEBI" id="CHEBI:30013"/>
        <dbReference type="ChEBI" id="CHEBI:30616"/>
        <dbReference type="ChEBI" id="CHEBI:61977"/>
        <dbReference type="ChEBI" id="CHEBI:456216"/>
        <dbReference type="EC" id="2.7.11.1"/>
    </reaction>
</comment>
<evidence type="ECO:0000256" key="3">
    <source>
        <dbReference type="ARBA" id="ARBA00022679"/>
    </source>
</evidence>